<name>A0AAV2KYF0_KNICA</name>
<dbReference type="EMBL" id="OZ035842">
    <property type="protein sequence ID" value="CAL1595108.1"/>
    <property type="molecule type" value="Genomic_DNA"/>
</dbReference>
<evidence type="ECO:0000259" key="1">
    <source>
        <dbReference type="Pfam" id="PF12017"/>
    </source>
</evidence>
<sequence>MVLFHPSSASRFISKDQKRAGLRLPPEELKIACLWPFRRPQKLKPHNHSQMKLNEALARVELSLERQRKNSMAREKRAKTTVKSLLGDLRDNSLINEELKERLEFYSDLQIDFMEKQGHEYSKACREFALTLHLHGPKAYKYLRETRHFPFPHSHTLQRWLCSVDGKPGLNQMMLDMLERNVGKDQAKYGRVALMLDGMAIKKLVQYNPHTQSMSGFVDLGDGNSETEVATEALVFMVVGLQGHWKAPIAYYLMNSLSPETQRVLLSHALEELHARGIQVVSVTMDGHASNVRMCSELGCELKGNPRETGERVFVIMDACHMLKLARNMLQAYSPIATTTGQINWRYLSVIGFVINIDTLMVMIPELLQIQQYVLTYRFSQDHLELLFNSIRASGGWNNNPSARQFQAIFRHLMVRCGVSPSETGNVAAQDDTVSLSALEMSSAETAEEHPSPFANISAVVCDYSYLPTRFGGLVENSLVYIAGFVVRQILRKLSCDVCRASLVRDAVPSSFDESYHLLALKNNGGLVIPSQGTVKVLRAAERVIRRASTLQAPKLSTVTHIVREEIGTEDVFYLVNTLRRHSMASTTIIPTCCHWLCLYF</sequence>
<dbReference type="Pfam" id="PF12017">
    <property type="entry name" value="Tnp_P_element"/>
    <property type="match status" value="1"/>
</dbReference>
<dbReference type="Pfam" id="PF21789">
    <property type="entry name" value="TNP-like_RNaseH_C"/>
    <property type="match status" value="1"/>
</dbReference>
<reference evidence="5 6" key="1">
    <citation type="submission" date="2024-04" db="EMBL/GenBank/DDBJ databases">
        <authorList>
            <person name="Waldvogel A.-M."/>
            <person name="Schoenle A."/>
        </authorList>
    </citation>
    <scope>NUCLEOTIDE SEQUENCE [LARGE SCALE GENOMIC DNA]</scope>
</reference>
<protein>
    <recommendedName>
        <fullName evidence="7">DNA transposase THAP9</fullName>
    </recommendedName>
</protein>
<accession>A0AAV2KYF0</accession>
<evidence type="ECO:0000313" key="6">
    <source>
        <dbReference type="Proteomes" id="UP001497482"/>
    </source>
</evidence>
<gene>
    <name evidence="5" type="ORF">KC01_LOCUS23973</name>
</gene>
<dbReference type="AlphaFoldDB" id="A0AAV2KYF0"/>
<dbReference type="InterPro" id="IPR048367">
    <property type="entry name" value="TNP-like_RNaseH_C"/>
</dbReference>
<feature type="domain" description="Transposable element P transposase-like GTP-binding insertion" evidence="3">
    <location>
        <begin position="320"/>
        <end position="349"/>
    </location>
</feature>
<evidence type="ECO:0000313" key="5">
    <source>
        <dbReference type="EMBL" id="CAL1595108.1"/>
    </source>
</evidence>
<dbReference type="InterPro" id="IPR048366">
    <property type="entry name" value="TNP-like_GBD"/>
</dbReference>
<keyword evidence="6" id="KW-1185">Reference proteome</keyword>
<evidence type="ECO:0000259" key="2">
    <source>
        <dbReference type="Pfam" id="PF21787"/>
    </source>
</evidence>
<feature type="domain" description="Transposable element P transposase-like RNase H C-terminal" evidence="4">
    <location>
        <begin position="377"/>
        <end position="411"/>
    </location>
</feature>
<dbReference type="PANTHER" id="PTHR47577">
    <property type="entry name" value="THAP DOMAIN-CONTAINING PROTEIN 6"/>
    <property type="match status" value="1"/>
</dbReference>
<evidence type="ECO:0000259" key="4">
    <source>
        <dbReference type="Pfam" id="PF21789"/>
    </source>
</evidence>
<dbReference type="Pfam" id="PF21787">
    <property type="entry name" value="TNP-like_RNaseH_N"/>
    <property type="match status" value="1"/>
</dbReference>
<proteinExistence type="predicted"/>
<organism evidence="5 6">
    <name type="scientific">Knipowitschia caucasica</name>
    <name type="common">Caucasian dwarf goby</name>
    <name type="synonym">Pomatoschistus caucasicus</name>
    <dbReference type="NCBI Taxonomy" id="637954"/>
    <lineage>
        <taxon>Eukaryota</taxon>
        <taxon>Metazoa</taxon>
        <taxon>Chordata</taxon>
        <taxon>Craniata</taxon>
        <taxon>Vertebrata</taxon>
        <taxon>Euteleostomi</taxon>
        <taxon>Actinopterygii</taxon>
        <taxon>Neopterygii</taxon>
        <taxon>Teleostei</taxon>
        <taxon>Neoteleostei</taxon>
        <taxon>Acanthomorphata</taxon>
        <taxon>Gobiaria</taxon>
        <taxon>Gobiiformes</taxon>
        <taxon>Gobioidei</taxon>
        <taxon>Gobiidae</taxon>
        <taxon>Gobiinae</taxon>
        <taxon>Knipowitschia</taxon>
    </lineage>
</organism>
<evidence type="ECO:0008006" key="7">
    <source>
        <dbReference type="Google" id="ProtNLM"/>
    </source>
</evidence>
<feature type="domain" description="Transposable element P transposase-like RNase H" evidence="2">
    <location>
        <begin position="167"/>
        <end position="299"/>
    </location>
</feature>
<dbReference type="PANTHER" id="PTHR47577:SF2">
    <property type="entry name" value="THAP DOMAIN CONTAINING 9"/>
    <property type="match status" value="1"/>
</dbReference>
<feature type="domain" description="THAP9-like helix-turn-helix" evidence="1">
    <location>
        <begin position="89"/>
        <end position="160"/>
    </location>
</feature>
<dbReference type="InterPro" id="IPR021896">
    <property type="entry name" value="THAP9-like_HTH"/>
</dbReference>
<dbReference type="Pfam" id="PF21788">
    <property type="entry name" value="TNP-like_GBD"/>
    <property type="match status" value="1"/>
</dbReference>
<dbReference type="Proteomes" id="UP001497482">
    <property type="component" value="Chromosome 20"/>
</dbReference>
<dbReference type="InterPro" id="IPR048365">
    <property type="entry name" value="TNP-like_RNaseH_N"/>
</dbReference>
<evidence type="ECO:0000259" key="3">
    <source>
        <dbReference type="Pfam" id="PF21788"/>
    </source>
</evidence>